<feature type="compositionally biased region" description="Low complexity" evidence="3">
    <location>
        <begin position="45"/>
        <end position="60"/>
    </location>
</feature>
<sequence length="440" mass="45251">MSRVTSGPPRSSRPRRRTLRAALAAPLLAAALFVAACGEEKADSSTAADAAPAATSTTATGAGGTASGPLGDAARLAAAYVGGTPGRADASLKPVKIGFINTQGGVEDDPDATATAQAAVDLVNEQLGGIEGHPLELETCFVVNAAEDNQACAQRFAADDDVAVVQIGMGSALDPIYTTLRGRRAILGGLAIEPSSLVAPAVFYTPGAARTGTTMAQFAKDRLDARKVAFVYGGDERGVQALAPAFEDLGMTYTAASMGEEGAQLNAALVATKAKDADAIVFLGSGATCAQLEKTKTSLGIDTPVIGTDLCASREVAEALGDYPRWNFIYQSANYNDPSNPEVAAVQAAMEEYQSGVPYSLIFPFGNTLALAKIFNELGVDALTFENVERALRAFEGPVFAGPQRLACGSLAAEGQPALCSPTAIVSSYVGDDVWEDNTP</sequence>
<gene>
    <name evidence="6" type="ORF">R7226_10990</name>
</gene>
<comment type="caution">
    <text evidence="6">The sequence shown here is derived from an EMBL/GenBank/DDBJ whole genome shotgun (WGS) entry which is preliminary data.</text>
</comment>
<reference evidence="6 7" key="2">
    <citation type="submission" date="2023-10" db="EMBL/GenBank/DDBJ databases">
        <authorList>
            <person name="Han X.F."/>
        </authorList>
    </citation>
    <scope>NUCLEOTIDE SEQUENCE [LARGE SCALE GENOMIC DNA]</scope>
    <source>
        <strain evidence="6 7">KCTC 39840</strain>
    </source>
</reference>
<evidence type="ECO:0000256" key="4">
    <source>
        <dbReference type="SAM" id="SignalP"/>
    </source>
</evidence>
<accession>A0ABU4HNL5</accession>
<comment type="similarity">
    <text evidence="1">Belongs to the leucine-binding protein family.</text>
</comment>
<keyword evidence="7" id="KW-1185">Reference proteome</keyword>
<feature type="region of interest" description="Disordered" evidence="3">
    <location>
        <begin position="45"/>
        <end position="66"/>
    </location>
</feature>
<dbReference type="RefSeq" id="WP_318597200.1">
    <property type="nucleotide sequence ID" value="NZ_JAWSTH010000023.1"/>
</dbReference>
<evidence type="ECO:0000256" key="1">
    <source>
        <dbReference type="ARBA" id="ARBA00010062"/>
    </source>
</evidence>
<evidence type="ECO:0000256" key="2">
    <source>
        <dbReference type="ARBA" id="ARBA00022729"/>
    </source>
</evidence>
<protein>
    <submittedName>
        <fullName evidence="6">ABC transporter substrate-binding protein</fullName>
    </submittedName>
</protein>
<evidence type="ECO:0000259" key="5">
    <source>
        <dbReference type="Pfam" id="PF13458"/>
    </source>
</evidence>
<feature type="signal peptide" evidence="4">
    <location>
        <begin position="1"/>
        <end position="36"/>
    </location>
</feature>
<dbReference type="EMBL" id="JAWSTH010000023">
    <property type="protein sequence ID" value="MDW5594867.1"/>
    <property type="molecule type" value="Genomic_DNA"/>
</dbReference>
<feature type="chain" id="PRO_5046315405" evidence="4">
    <location>
        <begin position="37"/>
        <end position="440"/>
    </location>
</feature>
<dbReference type="Proteomes" id="UP001284601">
    <property type="component" value="Unassembled WGS sequence"/>
</dbReference>
<dbReference type="SUPFAM" id="SSF53822">
    <property type="entry name" value="Periplasmic binding protein-like I"/>
    <property type="match status" value="1"/>
</dbReference>
<feature type="domain" description="Leucine-binding protein" evidence="5">
    <location>
        <begin position="94"/>
        <end position="403"/>
    </location>
</feature>
<evidence type="ECO:0000313" key="7">
    <source>
        <dbReference type="Proteomes" id="UP001284601"/>
    </source>
</evidence>
<reference evidence="7" key="1">
    <citation type="submission" date="2023-07" db="EMBL/GenBank/DDBJ databases">
        <title>Conexibacter stalactiti sp. nov., isolated from stalactites in a lava cave and emended description of the genus Conexibacter.</title>
        <authorList>
            <person name="Lee S.D."/>
        </authorList>
    </citation>
    <scope>NUCLEOTIDE SEQUENCE [LARGE SCALE GENOMIC DNA]</scope>
    <source>
        <strain evidence="7">KCTC 39840</strain>
    </source>
</reference>
<organism evidence="6 7">
    <name type="scientific">Conexibacter stalactiti</name>
    <dbReference type="NCBI Taxonomy" id="1940611"/>
    <lineage>
        <taxon>Bacteria</taxon>
        <taxon>Bacillati</taxon>
        <taxon>Actinomycetota</taxon>
        <taxon>Thermoleophilia</taxon>
        <taxon>Solirubrobacterales</taxon>
        <taxon>Conexibacteraceae</taxon>
        <taxon>Conexibacter</taxon>
    </lineage>
</organism>
<dbReference type="Gene3D" id="3.40.50.2300">
    <property type="match status" value="2"/>
</dbReference>
<evidence type="ECO:0000313" key="6">
    <source>
        <dbReference type="EMBL" id="MDW5594867.1"/>
    </source>
</evidence>
<name>A0ABU4HNL5_9ACTN</name>
<dbReference type="InterPro" id="IPR028082">
    <property type="entry name" value="Peripla_BP_I"/>
</dbReference>
<dbReference type="InterPro" id="IPR028081">
    <property type="entry name" value="Leu-bd"/>
</dbReference>
<evidence type="ECO:0000256" key="3">
    <source>
        <dbReference type="SAM" id="MobiDB-lite"/>
    </source>
</evidence>
<dbReference type="Pfam" id="PF13458">
    <property type="entry name" value="Peripla_BP_6"/>
    <property type="match status" value="1"/>
</dbReference>
<keyword evidence="2 4" id="KW-0732">Signal</keyword>
<proteinExistence type="inferred from homology"/>